<reference evidence="1 2" key="1">
    <citation type="submission" date="2012-11" db="EMBL/GenBank/DDBJ databases">
        <title>Whole genome sequence of Acidisphaera rubrifaciens HS-AP3.</title>
        <authorList>
            <person name="Azuma Y."/>
            <person name="Higashiura N."/>
            <person name="Hirakawa H."/>
            <person name="Matsushita K."/>
        </authorList>
    </citation>
    <scope>NUCLEOTIDE SEQUENCE [LARGE SCALE GENOMIC DNA]</scope>
    <source>
        <strain evidence="1 2">HS-AP3</strain>
    </source>
</reference>
<dbReference type="InterPro" id="IPR023296">
    <property type="entry name" value="Glyco_hydro_beta-prop_sf"/>
</dbReference>
<dbReference type="EMBL" id="BANB01000927">
    <property type="protein sequence ID" value="GAN78487.1"/>
    <property type="molecule type" value="Genomic_DNA"/>
</dbReference>
<protein>
    <recommendedName>
        <fullName evidence="3">DUF4185 domain-containing protein</fullName>
    </recommendedName>
</protein>
<evidence type="ECO:0000313" key="2">
    <source>
        <dbReference type="Proteomes" id="UP000032680"/>
    </source>
</evidence>
<evidence type="ECO:0008006" key="3">
    <source>
        <dbReference type="Google" id="ProtNLM"/>
    </source>
</evidence>
<dbReference type="SUPFAM" id="SSF75005">
    <property type="entry name" value="Arabinanase/levansucrase/invertase"/>
    <property type="match status" value="1"/>
</dbReference>
<proteinExistence type="predicted"/>
<gene>
    <name evidence="1" type="ORF">Asru_0930_02</name>
</gene>
<accession>A0A0D6P9Z3</accession>
<evidence type="ECO:0000313" key="1">
    <source>
        <dbReference type="EMBL" id="GAN78487.1"/>
    </source>
</evidence>
<dbReference type="AlphaFoldDB" id="A0A0D6P9Z3"/>
<keyword evidence="2" id="KW-1185">Reference proteome</keyword>
<dbReference type="Proteomes" id="UP000032680">
    <property type="component" value="Unassembled WGS sequence"/>
</dbReference>
<comment type="caution">
    <text evidence="1">The sequence shown here is derived from an EMBL/GenBank/DDBJ whole genome shotgun (WGS) entry which is preliminary data.</text>
</comment>
<organism evidence="1 2">
    <name type="scientific">Acidisphaera rubrifaciens HS-AP3</name>
    <dbReference type="NCBI Taxonomy" id="1231350"/>
    <lineage>
        <taxon>Bacteria</taxon>
        <taxon>Pseudomonadati</taxon>
        <taxon>Pseudomonadota</taxon>
        <taxon>Alphaproteobacteria</taxon>
        <taxon>Acetobacterales</taxon>
        <taxon>Acetobacteraceae</taxon>
        <taxon>Acidisphaera</taxon>
    </lineage>
</organism>
<name>A0A0D6P9Z3_9PROT</name>
<sequence>MTVAARPEMVFDADRGGCGPDDQPDAPARAFRDAEGRVHLFASGSTNRSFVGPSLAALKHSCVSAYQGRHRGDPAAFDDFGWLAAFWTEDGRRVTALVHNEFHGWLRPALCPSGDQLACWYNAVTLAQSDDGGVLFGRVPGAAGVVAAPAHRFRNDLHSQSGYFNPSNIVAEGGYFYAFMALIDPISGRWGSCLFRTDDVADGRRWRGWDGTGFTVAAPSPYAAGAEAPAEGGGRLCQPIPNLMFIVGSVQRHVPSGRWVAVMRFNVWDRPTHGEVPGVYAAQSADLLHWSRPVLVLSDAQARTLTGDAEGVQRYPALLDDSTGDRNFATVGDAPRLYTIRTDTGSVFKGHRLIAWPMRLSLPPLAAAPR</sequence>